<feature type="domain" description="Peptidase C39-like" evidence="2">
    <location>
        <begin position="86"/>
        <end position="245"/>
    </location>
</feature>
<reference evidence="3" key="1">
    <citation type="journal article" date="2021" name="PeerJ">
        <title>Extensive microbial diversity within the chicken gut microbiome revealed by metagenomics and culture.</title>
        <authorList>
            <person name="Gilroy R."/>
            <person name="Ravi A."/>
            <person name="Getino M."/>
            <person name="Pursley I."/>
            <person name="Horton D.L."/>
            <person name="Alikhan N.F."/>
            <person name="Baker D."/>
            <person name="Gharbi K."/>
            <person name="Hall N."/>
            <person name="Watson M."/>
            <person name="Adriaenssens E.M."/>
            <person name="Foster-Nyarko E."/>
            <person name="Jarju S."/>
            <person name="Secka A."/>
            <person name="Antonio M."/>
            <person name="Oren A."/>
            <person name="Chaudhuri R.R."/>
            <person name="La Ragione R."/>
            <person name="Hildebrand F."/>
            <person name="Pallen M.J."/>
        </authorList>
    </citation>
    <scope>NUCLEOTIDE SEQUENCE</scope>
    <source>
        <strain evidence="3">ChiSxjej1B13-11774</strain>
    </source>
</reference>
<dbReference type="Pfam" id="PF13529">
    <property type="entry name" value="Peptidase_C39_2"/>
    <property type="match status" value="1"/>
</dbReference>
<evidence type="ECO:0000313" key="3">
    <source>
        <dbReference type="EMBL" id="HIZ42716.1"/>
    </source>
</evidence>
<keyword evidence="1" id="KW-0732">Signal</keyword>
<reference evidence="3" key="2">
    <citation type="submission" date="2021-04" db="EMBL/GenBank/DDBJ databases">
        <authorList>
            <person name="Gilroy R."/>
        </authorList>
    </citation>
    <scope>NUCLEOTIDE SEQUENCE</scope>
    <source>
        <strain evidence="3">ChiSxjej1B13-11774</strain>
    </source>
</reference>
<dbReference type="Gene3D" id="3.90.70.10">
    <property type="entry name" value="Cysteine proteinases"/>
    <property type="match status" value="1"/>
</dbReference>
<dbReference type="InterPro" id="IPR039564">
    <property type="entry name" value="Peptidase_C39-like"/>
</dbReference>
<evidence type="ECO:0000256" key="1">
    <source>
        <dbReference type="SAM" id="SignalP"/>
    </source>
</evidence>
<evidence type="ECO:0000259" key="2">
    <source>
        <dbReference type="Pfam" id="PF13529"/>
    </source>
</evidence>
<accession>A0A9D2ET48</accession>
<feature type="signal peptide" evidence="1">
    <location>
        <begin position="1"/>
        <end position="26"/>
    </location>
</feature>
<evidence type="ECO:0000313" key="4">
    <source>
        <dbReference type="Proteomes" id="UP000824048"/>
    </source>
</evidence>
<dbReference type="EMBL" id="DXBP01000055">
    <property type="protein sequence ID" value="HIZ42716.1"/>
    <property type="molecule type" value="Genomic_DNA"/>
</dbReference>
<dbReference type="Proteomes" id="UP000824048">
    <property type="component" value="Unassembled WGS sequence"/>
</dbReference>
<dbReference type="AlphaFoldDB" id="A0A9D2ET48"/>
<feature type="chain" id="PRO_5038867060" evidence="1">
    <location>
        <begin position="27"/>
        <end position="278"/>
    </location>
</feature>
<gene>
    <name evidence="3" type="ORF">H9811_09165</name>
</gene>
<protein>
    <submittedName>
        <fullName evidence="3">C39 family peptidase</fullName>
    </submittedName>
</protein>
<name>A0A9D2ET48_9FIRM</name>
<organism evidence="3 4">
    <name type="scientific">Candidatus Gemmiger excrementigallinarum</name>
    <dbReference type="NCBI Taxonomy" id="2838609"/>
    <lineage>
        <taxon>Bacteria</taxon>
        <taxon>Bacillati</taxon>
        <taxon>Bacillota</taxon>
        <taxon>Clostridia</taxon>
        <taxon>Eubacteriales</taxon>
        <taxon>Gemmiger</taxon>
    </lineage>
</organism>
<dbReference type="PANTHER" id="PTHR37806">
    <property type="entry name" value="LMO0724 PROTEIN"/>
    <property type="match status" value="1"/>
</dbReference>
<comment type="caution">
    <text evidence="3">The sequence shown here is derived from an EMBL/GenBank/DDBJ whole genome shotgun (WGS) entry which is preliminary data.</text>
</comment>
<proteinExistence type="predicted"/>
<dbReference type="PANTHER" id="PTHR37806:SF1">
    <property type="entry name" value="PEPTIDASE C39-LIKE DOMAIN-CONTAINING PROTEIN"/>
    <property type="match status" value="1"/>
</dbReference>
<sequence>MKQVSIKVGTALCLGLAMLMSLPGCGATVVIPAQDQATGETGTEVSGSQLSDLVPEDAVPEDVWPVLALLQGTAETAVWLPFTAQLDVENIAQNPELPNGCEITSAAIVLNYLGYDVDKVTLAEEYLPTYVPYWEADPNVEFMGDPADELAFYCLPGAVVTAVNAYLEDVGSEYEALDISGAPVEELYQWVANGTPVLVWATRAFSDPLYNYTFQLFNGSWPYSNSHCLVLTGYDDTTCYLADPMLEVETVDRELFASRYVERGQYAVVITKAQTDGE</sequence>